<sequence>MNEKKYDKKFSRRDGESREARPAARDQWSITEELVDIDRQLTRILARRTTLLAKAAGSRKRKGKSLVDPSQEKSMRAVWEELVKRQGFDATTVRKLFNLSNGLAYGYAQADEQGEKAFIMRPRRETLSLDMPGPRALVETRMWAALAAAAGVECTLEPVVLNDPIVELVKALNQAGASISREKGVVRCTGAVPDFSGKTVFAGSDELNFYMMLAMAMPEPGISMFSGGTPLKVMDLRPVIHVLSGLGIRLTTLEPQSNGVPVRMESGGMTTNRFRVPEGFPAEAAAAMALFGPTFPDGIEFTWGSDWNDGGLLGRVAAVLKECGIPCTLTEDSFSVARARYAMPKAPRLALDPMLCTTLLAAPHFGSGKVRLAGVWPADNAVAMAAVELLKALGMRVEVGKDAIVSELGERPEQLDLDVTVCPRFAPLALAAGFASRSGARVAVGEGFDSAAAMELGERLGRFVRVSPDKLVVAAAPRGSMWEEGASWVSPAPEWSLGLALASYAAPGIVLANPGDLAALWPEFWQLFVNGFTPKIEKKEPDDDGDKKGRRVRIG</sequence>
<evidence type="ECO:0000256" key="1">
    <source>
        <dbReference type="ARBA" id="ARBA00012404"/>
    </source>
</evidence>
<dbReference type="EC" id="5.4.99.5" evidence="1"/>
<dbReference type="RefSeq" id="WP_167941856.1">
    <property type="nucleotide sequence ID" value="NZ_JAATJA010000002.1"/>
</dbReference>
<dbReference type="InterPro" id="IPR036968">
    <property type="entry name" value="Enolpyruvate_Tfrase_sf"/>
</dbReference>
<dbReference type="GO" id="GO:0046417">
    <property type="term" value="P:chorismate metabolic process"/>
    <property type="evidence" value="ECO:0007669"/>
    <property type="project" value="InterPro"/>
</dbReference>
<dbReference type="Pfam" id="PF01817">
    <property type="entry name" value="CM_2"/>
    <property type="match status" value="1"/>
</dbReference>
<dbReference type="SMART" id="SM00830">
    <property type="entry name" value="CM_2"/>
    <property type="match status" value="1"/>
</dbReference>
<dbReference type="InterPro" id="IPR036979">
    <property type="entry name" value="CM_dom_sf"/>
</dbReference>
<evidence type="ECO:0000259" key="3">
    <source>
        <dbReference type="SMART" id="SM00830"/>
    </source>
</evidence>
<dbReference type="InterPro" id="IPR002701">
    <property type="entry name" value="CM_II_prokaryot"/>
</dbReference>
<evidence type="ECO:0000313" key="4">
    <source>
        <dbReference type="EMBL" id="NJB68818.1"/>
    </source>
</evidence>
<feature type="compositionally biased region" description="Basic and acidic residues" evidence="2">
    <location>
        <begin position="1"/>
        <end position="24"/>
    </location>
</feature>
<feature type="domain" description="Chorismate mutase" evidence="3">
    <location>
        <begin position="31"/>
        <end position="107"/>
    </location>
</feature>
<organism evidence="4 5">
    <name type="scientific">Desulfobaculum xiamenense</name>
    <dbReference type="NCBI Taxonomy" id="995050"/>
    <lineage>
        <taxon>Bacteria</taxon>
        <taxon>Pseudomonadati</taxon>
        <taxon>Thermodesulfobacteriota</taxon>
        <taxon>Desulfovibrionia</taxon>
        <taxon>Desulfovibrionales</taxon>
        <taxon>Desulfovibrionaceae</taxon>
        <taxon>Desulfobaculum</taxon>
    </lineage>
</organism>
<dbReference type="GO" id="GO:0004106">
    <property type="term" value="F:chorismate mutase activity"/>
    <property type="evidence" value="ECO:0007669"/>
    <property type="project" value="UniProtKB-EC"/>
</dbReference>
<comment type="caution">
    <text evidence="4">The sequence shown here is derived from an EMBL/GenBank/DDBJ whole genome shotgun (WGS) entry which is preliminary data.</text>
</comment>
<name>A0A846QKV7_9BACT</name>
<dbReference type="SUPFAM" id="SSF55205">
    <property type="entry name" value="EPT/RTPC-like"/>
    <property type="match status" value="1"/>
</dbReference>
<dbReference type="InterPro" id="IPR036263">
    <property type="entry name" value="Chorismate_II_sf"/>
</dbReference>
<dbReference type="EMBL" id="JAATJA010000002">
    <property type="protein sequence ID" value="NJB68818.1"/>
    <property type="molecule type" value="Genomic_DNA"/>
</dbReference>
<gene>
    <name evidence="4" type="ORF">GGQ74_002491</name>
</gene>
<accession>A0A846QKV7</accession>
<dbReference type="InterPro" id="IPR013792">
    <property type="entry name" value="RNA3'P_cycl/enolpyr_Trfase_a/b"/>
</dbReference>
<feature type="region of interest" description="Disordered" evidence="2">
    <location>
        <begin position="536"/>
        <end position="555"/>
    </location>
</feature>
<evidence type="ECO:0000313" key="5">
    <source>
        <dbReference type="Proteomes" id="UP000580856"/>
    </source>
</evidence>
<dbReference type="AlphaFoldDB" id="A0A846QKV7"/>
<dbReference type="Gene3D" id="1.20.59.10">
    <property type="entry name" value="Chorismate mutase"/>
    <property type="match status" value="1"/>
</dbReference>
<dbReference type="Proteomes" id="UP000580856">
    <property type="component" value="Unassembled WGS sequence"/>
</dbReference>
<protein>
    <recommendedName>
        <fullName evidence="1">chorismate mutase</fullName>
        <ecNumber evidence="1">5.4.99.5</ecNumber>
    </recommendedName>
</protein>
<evidence type="ECO:0000256" key="2">
    <source>
        <dbReference type="SAM" id="MobiDB-lite"/>
    </source>
</evidence>
<feature type="compositionally biased region" description="Basic and acidic residues" evidence="2">
    <location>
        <begin position="536"/>
        <end position="547"/>
    </location>
</feature>
<feature type="region of interest" description="Disordered" evidence="2">
    <location>
        <begin position="1"/>
        <end position="25"/>
    </location>
</feature>
<proteinExistence type="predicted"/>
<reference evidence="4 5" key="1">
    <citation type="submission" date="2020-03" db="EMBL/GenBank/DDBJ databases">
        <title>Genomic Encyclopedia of Type Strains, Phase IV (KMG-IV): sequencing the most valuable type-strain genomes for metagenomic binning, comparative biology and taxonomic classification.</title>
        <authorList>
            <person name="Goeker M."/>
        </authorList>
    </citation>
    <scope>NUCLEOTIDE SEQUENCE [LARGE SCALE GENOMIC DNA]</scope>
    <source>
        <strain evidence="4 5">DSM 24233</strain>
    </source>
</reference>
<dbReference type="SUPFAM" id="SSF48600">
    <property type="entry name" value="Chorismate mutase II"/>
    <property type="match status" value="1"/>
</dbReference>
<dbReference type="Gene3D" id="3.65.10.10">
    <property type="entry name" value="Enolpyruvate transferase domain"/>
    <property type="match status" value="2"/>
</dbReference>
<keyword evidence="5" id="KW-1185">Reference proteome</keyword>
<dbReference type="GO" id="GO:0016765">
    <property type="term" value="F:transferase activity, transferring alkyl or aryl (other than methyl) groups"/>
    <property type="evidence" value="ECO:0007669"/>
    <property type="project" value="InterPro"/>
</dbReference>